<feature type="signal peptide" evidence="1">
    <location>
        <begin position="1"/>
        <end position="22"/>
    </location>
</feature>
<organism evidence="2 3">
    <name type="scientific">Gordonia cholesterolivorans</name>
    <dbReference type="NCBI Taxonomy" id="559625"/>
    <lineage>
        <taxon>Bacteria</taxon>
        <taxon>Bacillati</taxon>
        <taxon>Actinomycetota</taxon>
        <taxon>Actinomycetes</taxon>
        <taxon>Mycobacteriales</taxon>
        <taxon>Gordoniaceae</taxon>
        <taxon>Gordonia</taxon>
    </lineage>
</organism>
<dbReference type="Pfam" id="PF12079">
    <property type="entry name" value="DUF3558"/>
    <property type="match status" value="1"/>
</dbReference>
<keyword evidence="1" id="KW-0732">Signal</keyword>
<name>A0ABN3H1H8_9ACTN</name>
<evidence type="ECO:0000313" key="3">
    <source>
        <dbReference type="Proteomes" id="UP001501170"/>
    </source>
</evidence>
<feature type="chain" id="PRO_5046493987" description="DUF3558 domain-containing protein" evidence="1">
    <location>
        <begin position="23"/>
        <end position="181"/>
    </location>
</feature>
<comment type="caution">
    <text evidence="2">The sequence shown here is derived from an EMBL/GenBank/DDBJ whole genome shotgun (WGS) entry which is preliminary data.</text>
</comment>
<evidence type="ECO:0008006" key="4">
    <source>
        <dbReference type="Google" id="ProtNLM"/>
    </source>
</evidence>
<keyword evidence="3" id="KW-1185">Reference proteome</keyword>
<accession>A0ABN3H1H8</accession>
<dbReference type="RefSeq" id="WP_006894425.1">
    <property type="nucleotide sequence ID" value="NZ_BAAARB010000001.1"/>
</dbReference>
<sequence>MTSIRRRATAAVLGLAAVAASAACTVDGQPVREGGAVGSDTGHVDTSRFDKLLAECEVLPAATIAKAVGGTTAESNFFGANCRWSVLPQQIDVTFNWFEWGDYNLEKETAQHLGFTTENISVQSQAAFTQRDPARPAVCGVTAKSPAGGIFTWWVEPEGQQAGDACAAPVKLMELILTGAN</sequence>
<dbReference type="PROSITE" id="PS51257">
    <property type="entry name" value="PROKAR_LIPOPROTEIN"/>
    <property type="match status" value="1"/>
</dbReference>
<dbReference type="InterPro" id="IPR024520">
    <property type="entry name" value="DUF3558"/>
</dbReference>
<evidence type="ECO:0000256" key="1">
    <source>
        <dbReference type="SAM" id="SignalP"/>
    </source>
</evidence>
<gene>
    <name evidence="2" type="ORF">GCM10009855_02730</name>
</gene>
<reference evidence="2 3" key="1">
    <citation type="journal article" date="2019" name="Int. J. Syst. Evol. Microbiol.">
        <title>The Global Catalogue of Microorganisms (GCM) 10K type strain sequencing project: providing services to taxonomists for standard genome sequencing and annotation.</title>
        <authorList>
            <consortium name="The Broad Institute Genomics Platform"/>
            <consortium name="The Broad Institute Genome Sequencing Center for Infectious Disease"/>
            <person name="Wu L."/>
            <person name="Ma J."/>
        </authorList>
    </citation>
    <scope>NUCLEOTIDE SEQUENCE [LARGE SCALE GENOMIC DNA]</scope>
    <source>
        <strain evidence="2 3">JCM 16227</strain>
    </source>
</reference>
<proteinExistence type="predicted"/>
<evidence type="ECO:0000313" key="2">
    <source>
        <dbReference type="EMBL" id="GAA2366878.1"/>
    </source>
</evidence>
<protein>
    <recommendedName>
        <fullName evidence="4">DUF3558 domain-containing protein</fullName>
    </recommendedName>
</protein>
<dbReference type="Proteomes" id="UP001501170">
    <property type="component" value="Unassembled WGS sequence"/>
</dbReference>
<dbReference type="EMBL" id="BAAARB010000001">
    <property type="protein sequence ID" value="GAA2366878.1"/>
    <property type="molecule type" value="Genomic_DNA"/>
</dbReference>